<dbReference type="PANTHER" id="PTHR43712:SF1">
    <property type="entry name" value="HYPOTHETICAL O-METHYLTRANSFERASE (EUROFUNG)-RELATED"/>
    <property type="match status" value="1"/>
</dbReference>
<dbReference type="InterPro" id="IPR001077">
    <property type="entry name" value="COMT_C"/>
</dbReference>
<dbReference type="Gene3D" id="3.40.50.150">
    <property type="entry name" value="Vaccinia Virus protein VP39"/>
    <property type="match status" value="1"/>
</dbReference>
<dbReference type="PROSITE" id="PS51683">
    <property type="entry name" value="SAM_OMT_II"/>
    <property type="match status" value="1"/>
</dbReference>
<gene>
    <name evidence="5" type="ORF">N7472_006966</name>
</gene>
<evidence type="ECO:0000313" key="5">
    <source>
        <dbReference type="EMBL" id="KAJ5187952.1"/>
    </source>
</evidence>
<keyword evidence="1" id="KW-0489">Methyltransferase</keyword>
<dbReference type="GO" id="GO:0044550">
    <property type="term" value="P:secondary metabolite biosynthetic process"/>
    <property type="evidence" value="ECO:0007669"/>
    <property type="project" value="UniProtKB-ARBA"/>
</dbReference>
<dbReference type="InterPro" id="IPR016461">
    <property type="entry name" value="COMT-like"/>
</dbReference>
<dbReference type="Pfam" id="PF00891">
    <property type="entry name" value="Methyltransf_2"/>
    <property type="match status" value="1"/>
</dbReference>
<protein>
    <recommendedName>
        <fullName evidence="4">O-methyltransferase C-terminal domain-containing protein</fullName>
    </recommendedName>
</protein>
<dbReference type="InterPro" id="IPR029063">
    <property type="entry name" value="SAM-dependent_MTases_sf"/>
</dbReference>
<dbReference type="GO" id="GO:0032259">
    <property type="term" value="P:methylation"/>
    <property type="evidence" value="ECO:0007669"/>
    <property type="project" value="UniProtKB-KW"/>
</dbReference>
<dbReference type="EMBL" id="JAPQKP010000005">
    <property type="protein sequence ID" value="KAJ5187952.1"/>
    <property type="molecule type" value="Genomic_DNA"/>
</dbReference>
<proteinExistence type="predicted"/>
<evidence type="ECO:0000256" key="3">
    <source>
        <dbReference type="ARBA" id="ARBA00022691"/>
    </source>
</evidence>
<keyword evidence="2" id="KW-0808">Transferase</keyword>
<organism evidence="5 6">
    <name type="scientific">Penicillium cf. griseofulvum</name>
    <dbReference type="NCBI Taxonomy" id="2972120"/>
    <lineage>
        <taxon>Eukaryota</taxon>
        <taxon>Fungi</taxon>
        <taxon>Dikarya</taxon>
        <taxon>Ascomycota</taxon>
        <taxon>Pezizomycotina</taxon>
        <taxon>Eurotiomycetes</taxon>
        <taxon>Eurotiomycetidae</taxon>
        <taxon>Eurotiales</taxon>
        <taxon>Aspergillaceae</taxon>
        <taxon>Penicillium</taxon>
    </lineage>
</organism>
<comment type="caution">
    <text evidence="5">The sequence shown here is derived from an EMBL/GenBank/DDBJ whole genome shotgun (WGS) entry which is preliminary data.</text>
</comment>
<dbReference type="PANTHER" id="PTHR43712">
    <property type="entry name" value="PUTATIVE (AFU_ORTHOLOGUE AFUA_4G14580)-RELATED"/>
    <property type="match status" value="1"/>
</dbReference>
<keyword evidence="6" id="KW-1185">Reference proteome</keyword>
<evidence type="ECO:0000256" key="1">
    <source>
        <dbReference type="ARBA" id="ARBA00022603"/>
    </source>
</evidence>
<accession>A0A9W9J1A5</accession>
<evidence type="ECO:0000256" key="2">
    <source>
        <dbReference type="ARBA" id="ARBA00022679"/>
    </source>
</evidence>
<evidence type="ECO:0000259" key="4">
    <source>
        <dbReference type="Pfam" id="PF00891"/>
    </source>
</evidence>
<sequence length="168" mass="18916">MSAYRAGKPNWYDTRFYPVLERLLSGFDASLSDVLLVDVGGGRGHDLQTFASKFSPLLERLPVKYARAYYMHSVHYGLGDEDVIKIMANLVPALEKGYSRVLLNEIVVSEEKPILATTNMDMIMLAHLAVRERAEAEWRYIFTQAGLKVVNIYSYPGVAESLIEPELA</sequence>
<feature type="domain" description="O-methyltransferase C-terminal" evidence="4">
    <location>
        <begin position="61"/>
        <end position="147"/>
    </location>
</feature>
<dbReference type="SUPFAM" id="SSF53335">
    <property type="entry name" value="S-adenosyl-L-methionine-dependent methyltransferases"/>
    <property type="match status" value="1"/>
</dbReference>
<keyword evidence="3" id="KW-0949">S-adenosyl-L-methionine</keyword>
<reference evidence="5" key="2">
    <citation type="journal article" date="2023" name="IMA Fungus">
        <title>Comparative genomic study of the Penicillium genus elucidates a diverse pangenome and 15 lateral gene transfer events.</title>
        <authorList>
            <person name="Petersen C."/>
            <person name="Sorensen T."/>
            <person name="Nielsen M.R."/>
            <person name="Sondergaard T.E."/>
            <person name="Sorensen J.L."/>
            <person name="Fitzpatrick D.A."/>
            <person name="Frisvad J.C."/>
            <person name="Nielsen K.L."/>
        </authorList>
    </citation>
    <scope>NUCLEOTIDE SEQUENCE</scope>
    <source>
        <strain evidence="5">IBT 16849</strain>
    </source>
</reference>
<dbReference type="OrthoDB" id="1535081at2759"/>
<dbReference type="AlphaFoldDB" id="A0A9W9J1A5"/>
<dbReference type="GO" id="GO:0008171">
    <property type="term" value="F:O-methyltransferase activity"/>
    <property type="evidence" value="ECO:0007669"/>
    <property type="project" value="InterPro"/>
</dbReference>
<reference evidence="5" key="1">
    <citation type="submission" date="2022-11" db="EMBL/GenBank/DDBJ databases">
        <authorList>
            <person name="Petersen C."/>
        </authorList>
    </citation>
    <scope>NUCLEOTIDE SEQUENCE</scope>
    <source>
        <strain evidence="5">IBT 16849</strain>
    </source>
</reference>
<dbReference type="Proteomes" id="UP001150879">
    <property type="component" value="Unassembled WGS sequence"/>
</dbReference>
<evidence type="ECO:0000313" key="6">
    <source>
        <dbReference type="Proteomes" id="UP001150879"/>
    </source>
</evidence>
<name>A0A9W9J1A5_9EURO</name>